<sequence>MHSIRGCSFGKANAQDIAQLPEFWEFWFSTSRCTVPESRIRSAVEKGRWDVFVARDGTRVIGTLVRRWVNGLHVKGAYLPRAGIIDFLCVHPAWKKKGICRSLLYLVQNMTSRPLPPHLMLWESYIPAIPPAIVGSYWKGECVIGKRERLTEDEERVIWNRMKEGRSIWSDYTRSEDMHIYAVGGGAIVLWNTWHRRVPQGDYIAIVLACSSEAAMADFVKCSPFGLLLGDTQYEGWVSNGGFQWGLYNMNTGFLDMQMPLLSIL</sequence>
<dbReference type="InterPro" id="IPR000182">
    <property type="entry name" value="GNAT_dom"/>
</dbReference>
<dbReference type="AlphaFoldDB" id="A0A6C0L9C5"/>
<dbReference type="InterPro" id="IPR016181">
    <property type="entry name" value="Acyl_CoA_acyltransferase"/>
</dbReference>
<feature type="domain" description="N-acetyltransferase" evidence="1">
    <location>
        <begin position="7"/>
        <end position="164"/>
    </location>
</feature>
<reference evidence="2" key="1">
    <citation type="journal article" date="2020" name="Nature">
        <title>Giant virus diversity and host interactions through global metagenomics.</title>
        <authorList>
            <person name="Schulz F."/>
            <person name="Roux S."/>
            <person name="Paez-Espino D."/>
            <person name="Jungbluth S."/>
            <person name="Walsh D.A."/>
            <person name="Denef V.J."/>
            <person name="McMahon K.D."/>
            <person name="Konstantinidis K.T."/>
            <person name="Eloe-Fadrosh E.A."/>
            <person name="Kyrpides N.C."/>
            <person name="Woyke T."/>
        </authorList>
    </citation>
    <scope>NUCLEOTIDE SEQUENCE</scope>
    <source>
        <strain evidence="2">GVMAG-M-3300027759-16</strain>
    </source>
</reference>
<protein>
    <recommendedName>
        <fullName evidence="1">N-acetyltransferase domain-containing protein</fullName>
    </recommendedName>
</protein>
<dbReference type="PROSITE" id="PS51186">
    <property type="entry name" value="GNAT"/>
    <property type="match status" value="1"/>
</dbReference>
<dbReference type="Gene3D" id="3.40.630.30">
    <property type="match status" value="1"/>
</dbReference>
<evidence type="ECO:0000313" key="2">
    <source>
        <dbReference type="EMBL" id="QHU26268.1"/>
    </source>
</evidence>
<dbReference type="EMBL" id="MN740438">
    <property type="protein sequence ID" value="QHU26268.1"/>
    <property type="molecule type" value="Genomic_DNA"/>
</dbReference>
<accession>A0A6C0L9C5</accession>
<dbReference type="SUPFAM" id="SSF55729">
    <property type="entry name" value="Acyl-CoA N-acyltransferases (Nat)"/>
    <property type="match status" value="1"/>
</dbReference>
<proteinExistence type="predicted"/>
<name>A0A6C0L9C5_9ZZZZ</name>
<evidence type="ECO:0000259" key="1">
    <source>
        <dbReference type="PROSITE" id="PS51186"/>
    </source>
</evidence>
<dbReference type="GO" id="GO:0016747">
    <property type="term" value="F:acyltransferase activity, transferring groups other than amino-acyl groups"/>
    <property type="evidence" value="ECO:0007669"/>
    <property type="project" value="InterPro"/>
</dbReference>
<dbReference type="CDD" id="cd04301">
    <property type="entry name" value="NAT_SF"/>
    <property type="match status" value="1"/>
</dbReference>
<organism evidence="2">
    <name type="scientific">viral metagenome</name>
    <dbReference type="NCBI Taxonomy" id="1070528"/>
    <lineage>
        <taxon>unclassified sequences</taxon>
        <taxon>metagenomes</taxon>
        <taxon>organismal metagenomes</taxon>
    </lineage>
</organism>